<dbReference type="SUPFAM" id="SSF50475">
    <property type="entry name" value="FMN-binding split barrel"/>
    <property type="match status" value="1"/>
</dbReference>
<keyword evidence="3" id="KW-0288">FMN</keyword>
<evidence type="ECO:0000313" key="7">
    <source>
        <dbReference type="EMBL" id="GAA4024393.1"/>
    </source>
</evidence>
<dbReference type="PANTHER" id="PTHR33798">
    <property type="entry name" value="FLAVOPROTEIN OXYGENASE"/>
    <property type="match status" value="1"/>
</dbReference>
<dbReference type="Pfam" id="PF01613">
    <property type="entry name" value="Flavin_Reduct"/>
    <property type="match status" value="1"/>
</dbReference>
<keyword evidence="2" id="KW-0285">Flavoprotein</keyword>
<evidence type="ECO:0000256" key="3">
    <source>
        <dbReference type="ARBA" id="ARBA00022643"/>
    </source>
</evidence>
<dbReference type="SMART" id="SM00903">
    <property type="entry name" value="Flavin_Reduct"/>
    <property type="match status" value="1"/>
</dbReference>
<reference evidence="8" key="1">
    <citation type="journal article" date="2019" name="Int. J. Syst. Evol. Microbiol.">
        <title>The Global Catalogue of Microorganisms (GCM) 10K type strain sequencing project: providing services to taxonomists for standard genome sequencing and annotation.</title>
        <authorList>
            <consortium name="The Broad Institute Genomics Platform"/>
            <consortium name="The Broad Institute Genome Sequencing Center for Infectious Disease"/>
            <person name="Wu L."/>
            <person name="Ma J."/>
        </authorList>
    </citation>
    <scope>NUCLEOTIDE SEQUENCE [LARGE SCALE GENOMIC DNA]</scope>
    <source>
        <strain evidence="8">JCM 16924</strain>
    </source>
</reference>
<dbReference type="EMBL" id="BAAAZX010000036">
    <property type="protein sequence ID" value="GAA4024393.1"/>
    <property type="molecule type" value="Genomic_DNA"/>
</dbReference>
<evidence type="ECO:0000256" key="5">
    <source>
        <dbReference type="SAM" id="MobiDB-lite"/>
    </source>
</evidence>
<comment type="similarity">
    <text evidence="4">Belongs to the flavoredoxin family.</text>
</comment>
<name>A0ABP7TCQ1_9ACTN</name>
<evidence type="ECO:0000256" key="4">
    <source>
        <dbReference type="ARBA" id="ARBA00038054"/>
    </source>
</evidence>
<keyword evidence="8" id="KW-1185">Reference proteome</keyword>
<evidence type="ECO:0000313" key="8">
    <source>
        <dbReference type="Proteomes" id="UP001500456"/>
    </source>
</evidence>
<dbReference type="InterPro" id="IPR012349">
    <property type="entry name" value="Split_barrel_FMN-bd"/>
</dbReference>
<sequence length="243" mass="26690">MYIDAENLTAESAYKLLIGSVIPRPIAWVSTLSTDGVGNLAPISFFTVVGRKPPMVSLSIQPRSDGVTLKDSFVNMRDTGEFVTHLATLPQALPLHLSANEFQPDEDEFDMVGLEKVPSAAVKPPRIAGAPIAFECAVEMIVPSPDGLNHLVVGRVVQFYVRDDLYLSRGRIDTGAIAPIGRLAAEYTVVDNAFVPPLDRETLERFEGRRMERLDKRPDDYSMIETSEWSPSGSVMRPEDDAG</sequence>
<evidence type="ECO:0000256" key="1">
    <source>
        <dbReference type="ARBA" id="ARBA00001917"/>
    </source>
</evidence>
<dbReference type="Gene3D" id="2.30.110.10">
    <property type="entry name" value="Electron Transport, Fmn-binding Protein, Chain A"/>
    <property type="match status" value="1"/>
</dbReference>
<comment type="cofactor">
    <cofactor evidence="1">
        <name>FMN</name>
        <dbReference type="ChEBI" id="CHEBI:58210"/>
    </cofactor>
</comment>
<feature type="compositionally biased region" description="Polar residues" evidence="5">
    <location>
        <begin position="224"/>
        <end position="233"/>
    </location>
</feature>
<organism evidence="7 8">
    <name type="scientific">Streptomyces plumbiresistens</name>
    <dbReference type="NCBI Taxonomy" id="511811"/>
    <lineage>
        <taxon>Bacteria</taxon>
        <taxon>Bacillati</taxon>
        <taxon>Actinomycetota</taxon>
        <taxon>Actinomycetes</taxon>
        <taxon>Kitasatosporales</taxon>
        <taxon>Streptomycetaceae</taxon>
        <taxon>Streptomyces</taxon>
    </lineage>
</organism>
<dbReference type="RefSeq" id="WP_266451023.1">
    <property type="nucleotide sequence ID" value="NZ_BAAAZX010000036.1"/>
</dbReference>
<accession>A0ABP7TCQ1</accession>
<gene>
    <name evidence="7" type="ORF">GCM10022232_82190</name>
</gene>
<proteinExistence type="inferred from homology"/>
<dbReference type="Proteomes" id="UP001500456">
    <property type="component" value="Unassembled WGS sequence"/>
</dbReference>
<dbReference type="InterPro" id="IPR002563">
    <property type="entry name" value="Flavin_Rdtase-like_dom"/>
</dbReference>
<feature type="domain" description="Flavin reductase like" evidence="6">
    <location>
        <begin position="19"/>
        <end position="173"/>
    </location>
</feature>
<evidence type="ECO:0000259" key="6">
    <source>
        <dbReference type="SMART" id="SM00903"/>
    </source>
</evidence>
<evidence type="ECO:0000256" key="2">
    <source>
        <dbReference type="ARBA" id="ARBA00022630"/>
    </source>
</evidence>
<protein>
    <submittedName>
        <fullName evidence="7">Flavin reductase family protein</fullName>
    </submittedName>
</protein>
<comment type="caution">
    <text evidence="7">The sequence shown here is derived from an EMBL/GenBank/DDBJ whole genome shotgun (WGS) entry which is preliminary data.</text>
</comment>
<dbReference type="PANTHER" id="PTHR33798:SF5">
    <property type="entry name" value="FLAVIN REDUCTASE LIKE DOMAIN-CONTAINING PROTEIN"/>
    <property type="match status" value="1"/>
</dbReference>
<feature type="region of interest" description="Disordered" evidence="5">
    <location>
        <begin position="222"/>
        <end position="243"/>
    </location>
</feature>